<dbReference type="EMBL" id="LECT01000010">
    <property type="protein sequence ID" value="KLU06874.1"/>
    <property type="molecule type" value="Genomic_DNA"/>
</dbReference>
<evidence type="ECO:0000259" key="6">
    <source>
        <dbReference type="PROSITE" id="PS50109"/>
    </source>
</evidence>
<accession>A0A0J1EMZ6</accession>
<reference evidence="8" key="1">
    <citation type="submission" date="2015-05" db="EMBL/GenBank/DDBJ databases">
        <title>Permanent draft genome of Rhodopirellula islandicus K833.</title>
        <authorList>
            <person name="Kizina J."/>
            <person name="Richter M."/>
            <person name="Glockner F.O."/>
            <person name="Harder J."/>
        </authorList>
    </citation>
    <scope>NUCLEOTIDE SEQUENCE [LARGE SCALE GENOMIC DNA]</scope>
    <source>
        <strain evidence="8">K833</strain>
    </source>
</reference>
<dbReference type="CDD" id="cd00130">
    <property type="entry name" value="PAS"/>
    <property type="match status" value="2"/>
</dbReference>
<dbReference type="NCBIfam" id="TIGR00229">
    <property type="entry name" value="sensory_box"/>
    <property type="match status" value="2"/>
</dbReference>
<dbReference type="Pfam" id="PF08447">
    <property type="entry name" value="PAS_3"/>
    <property type="match status" value="1"/>
</dbReference>
<evidence type="ECO:0000259" key="7">
    <source>
        <dbReference type="PROSITE" id="PS50112"/>
    </source>
</evidence>
<dbReference type="InterPro" id="IPR001610">
    <property type="entry name" value="PAC"/>
</dbReference>
<dbReference type="PANTHER" id="PTHR43304:SF1">
    <property type="entry name" value="PAC DOMAIN-CONTAINING PROTEIN"/>
    <property type="match status" value="1"/>
</dbReference>
<organism evidence="8 9">
    <name type="scientific">Rhodopirellula islandica</name>
    <dbReference type="NCBI Taxonomy" id="595434"/>
    <lineage>
        <taxon>Bacteria</taxon>
        <taxon>Pseudomonadati</taxon>
        <taxon>Planctomycetota</taxon>
        <taxon>Planctomycetia</taxon>
        <taxon>Pirellulales</taxon>
        <taxon>Pirellulaceae</taxon>
        <taxon>Rhodopirellula</taxon>
    </lineage>
</organism>
<keyword evidence="9" id="KW-1185">Reference proteome</keyword>
<dbReference type="PROSITE" id="PS50112">
    <property type="entry name" value="PAS"/>
    <property type="match status" value="1"/>
</dbReference>
<protein>
    <recommendedName>
        <fullName evidence="2">histidine kinase</fullName>
        <ecNumber evidence="2">2.7.13.3</ecNumber>
    </recommendedName>
</protein>
<dbReference type="Pfam" id="PF13426">
    <property type="entry name" value="PAS_9"/>
    <property type="match status" value="1"/>
</dbReference>
<comment type="caution">
    <text evidence="8">The sequence shown here is derived from an EMBL/GenBank/DDBJ whole genome shotgun (WGS) entry which is preliminary data.</text>
</comment>
<name>A0A0J1EMZ6_RHOIS</name>
<dbReference type="GO" id="GO:0000155">
    <property type="term" value="F:phosphorelay sensor kinase activity"/>
    <property type="evidence" value="ECO:0007669"/>
    <property type="project" value="InterPro"/>
</dbReference>
<feature type="domain" description="Histidine kinase" evidence="6">
    <location>
        <begin position="415"/>
        <end position="625"/>
    </location>
</feature>
<keyword evidence="3" id="KW-0597">Phosphoprotein</keyword>
<dbReference type="Pfam" id="PF02518">
    <property type="entry name" value="HATPase_c"/>
    <property type="match status" value="1"/>
</dbReference>
<dbReference type="InterPro" id="IPR005467">
    <property type="entry name" value="His_kinase_dom"/>
</dbReference>
<dbReference type="Gene3D" id="3.30.565.10">
    <property type="entry name" value="Histidine kinase-like ATPase, C-terminal domain"/>
    <property type="match status" value="1"/>
</dbReference>
<dbReference type="InterPro" id="IPR013655">
    <property type="entry name" value="PAS_fold_3"/>
</dbReference>
<dbReference type="SUPFAM" id="SSF55874">
    <property type="entry name" value="ATPase domain of HSP90 chaperone/DNA topoisomerase II/histidine kinase"/>
    <property type="match status" value="1"/>
</dbReference>
<dbReference type="InterPro" id="IPR004358">
    <property type="entry name" value="Sig_transdc_His_kin-like_C"/>
</dbReference>
<evidence type="ECO:0000256" key="4">
    <source>
        <dbReference type="ARBA" id="ARBA00022679"/>
    </source>
</evidence>
<dbReference type="Proteomes" id="UP000036367">
    <property type="component" value="Unassembled WGS sequence"/>
</dbReference>
<dbReference type="PANTHER" id="PTHR43304">
    <property type="entry name" value="PHYTOCHROME-LIKE PROTEIN CPH1"/>
    <property type="match status" value="1"/>
</dbReference>
<comment type="catalytic activity">
    <reaction evidence="1">
        <text>ATP + protein L-histidine = ADP + protein N-phospho-L-histidine.</text>
        <dbReference type="EC" id="2.7.13.3"/>
    </reaction>
</comment>
<keyword evidence="4" id="KW-0808">Transferase</keyword>
<dbReference type="InterPro" id="IPR000014">
    <property type="entry name" value="PAS"/>
</dbReference>
<dbReference type="PRINTS" id="PR00344">
    <property type="entry name" value="BCTRLSENSOR"/>
</dbReference>
<dbReference type="CDD" id="cd00082">
    <property type="entry name" value="HisKA"/>
    <property type="match status" value="1"/>
</dbReference>
<dbReference type="InterPro" id="IPR003594">
    <property type="entry name" value="HATPase_dom"/>
</dbReference>
<dbReference type="OrthoDB" id="231918at2"/>
<dbReference type="PATRIC" id="fig|595434.4.peg.1141"/>
<dbReference type="InterPro" id="IPR003661">
    <property type="entry name" value="HisK_dim/P_dom"/>
</dbReference>
<evidence type="ECO:0000256" key="5">
    <source>
        <dbReference type="ARBA" id="ARBA00022777"/>
    </source>
</evidence>
<proteinExistence type="predicted"/>
<sequence length="638" mass="72353">MKAFRDYLQSHGELFLDVLELATCGFYLRPIHSSPSPDTQPPLFSQLCFSSLDQVAPPSADAVSTWLDLVHPDDREVFERRVWAPKKHPEITEAPLQYRLRRGDGSYRYSEERGRTITLKESGETIWLSVLLDVDQQFRAKRELEDSHQEIQTILDTIPTFVWIKDESHRILRVNRAAADATGLSPKEIEGQLTRDIYPQQGERFQASDRQLLQDKQPLRRARETLENQNGKDYKMLIDKYEMPSLHDHAPRILVVGTNITEIDEAQQALANKEAQFRNLFERSPMGSVLIDSNHQLQLVNSKIESMYQLAPTADHPIQLSDLMPVYLHEHLTPPADKRASQASTLRQLEFQTTRTDGSEMRISVVTAPIEVENQIMTLATFTDITEPHLVAIDLKAKQEELERSNEDLDRFAYIASHDLKAPLRGIMHLAEWINEDMPKQVGQEVREHLTMLNAQVSRMDGLLNDLLAYARVNQQTDTVEPIDLNTALPQLFAFMSPPDTMRLSLPEQLPCLTTARGPLEQVFRNLIGNAIKHAPQGRVITVTSQVIDESYQFTVSDDGPGIPSIAQERIFGMFQTLESGQDRRGTGMGLHLVKRLVQVQGCEAWVDPGKGKGATFRFTWPTDENIITAAEPQLSIS</sequence>
<evidence type="ECO:0000256" key="1">
    <source>
        <dbReference type="ARBA" id="ARBA00000085"/>
    </source>
</evidence>
<dbReference type="InterPro" id="IPR013767">
    <property type="entry name" value="PAS_fold"/>
</dbReference>
<dbReference type="EC" id="2.7.13.3" evidence="2"/>
<evidence type="ECO:0000256" key="3">
    <source>
        <dbReference type="ARBA" id="ARBA00022553"/>
    </source>
</evidence>
<dbReference type="Pfam" id="PF00989">
    <property type="entry name" value="PAS"/>
    <property type="match status" value="1"/>
</dbReference>
<dbReference type="AlphaFoldDB" id="A0A0J1EMZ6"/>
<dbReference type="SMART" id="SM00388">
    <property type="entry name" value="HisKA"/>
    <property type="match status" value="1"/>
</dbReference>
<dbReference type="InterPro" id="IPR035965">
    <property type="entry name" value="PAS-like_dom_sf"/>
</dbReference>
<dbReference type="STRING" id="595434.RISK_001188"/>
<dbReference type="SMART" id="SM00387">
    <property type="entry name" value="HATPase_c"/>
    <property type="match status" value="1"/>
</dbReference>
<dbReference type="InterPro" id="IPR052162">
    <property type="entry name" value="Sensor_kinase/Photoreceptor"/>
</dbReference>
<dbReference type="SUPFAM" id="SSF47384">
    <property type="entry name" value="Homodimeric domain of signal transducing histidine kinase"/>
    <property type="match status" value="1"/>
</dbReference>
<dbReference type="InterPro" id="IPR036890">
    <property type="entry name" value="HATPase_C_sf"/>
</dbReference>
<evidence type="ECO:0000313" key="8">
    <source>
        <dbReference type="EMBL" id="KLU06874.1"/>
    </source>
</evidence>
<dbReference type="CDD" id="cd00075">
    <property type="entry name" value="HATPase"/>
    <property type="match status" value="1"/>
</dbReference>
<feature type="domain" description="PAS" evidence="7">
    <location>
        <begin position="147"/>
        <end position="216"/>
    </location>
</feature>
<dbReference type="SMART" id="SM00091">
    <property type="entry name" value="PAS"/>
    <property type="match status" value="2"/>
</dbReference>
<evidence type="ECO:0000256" key="2">
    <source>
        <dbReference type="ARBA" id="ARBA00012438"/>
    </source>
</evidence>
<dbReference type="PROSITE" id="PS50109">
    <property type="entry name" value="HIS_KIN"/>
    <property type="match status" value="1"/>
</dbReference>
<dbReference type="SMART" id="SM00086">
    <property type="entry name" value="PAC"/>
    <property type="match status" value="2"/>
</dbReference>
<gene>
    <name evidence="8" type="ORF">RISK_001188</name>
</gene>
<keyword evidence="5 8" id="KW-0418">Kinase</keyword>
<dbReference type="GO" id="GO:0006355">
    <property type="term" value="P:regulation of DNA-templated transcription"/>
    <property type="evidence" value="ECO:0007669"/>
    <property type="project" value="InterPro"/>
</dbReference>
<dbReference type="SUPFAM" id="SSF55785">
    <property type="entry name" value="PYP-like sensor domain (PAS domain)"/>
    <property type="match status" value="3"/>
</dbReference>
<dbReference type="Gene3D" id="3.30.450.20">
    <property type="entry name" value="PAS domain"/>
    <property type="match status" value="3"/>
</dbReference>
<dbReference type="Gene3D" id="1.10.287.130">
    <property type="match status" value="1"/>
</dbReference>
<dbReference type="InterPro" id="IPR036097">
    <property type="entry name" value="HisK_dim/P_sf"/>
</dbReference>
<dbReference type="Pfam" id="PF00512">
    <property type="entry name" value="HisKA"/>
    <property type="match status" value="1"/>
</dbReference>
<evidence type="ECO:0000313" key="9">
    <source>
        <dbReference type="Proteomes" id="UP000036367"/>
    </source>
</evidence>